<dbReference type="AlphaFoldDB" id="C7N6P4"/>
<dbReference type="InterPro" id="IPR057369">
    <property type="entry name" value="VG15"/>
</dbReference>
<evidence type="ECO:0000313" key="3">
    <source>
        <dbReference type="Proteomes" id="UP000002026"/>
    </source>
</evidence>
<sequence length="136" mass="14509">MPAKDYKAYVSALNNASLLAQRDLSAVWERVEGMPPDGARDALLALVPGIVYRYGRMAALAAAQYYEAERLQAGGPEGFSAEVSDGVPMEQIEASVRFACGHLFPGDGDGTQPEQDGGLFGGQGRRVREVPGARHD</sequence>
<dbReference type="Proteomes" id="UP000002026">
    <property type="component" value="Chromosome"/>
</dbReference>
<dbReference type="KEGG" id="shi:Shel_15600"/>
<dbReference type="EMBL" id="CP001684">
    <property type="protein sequence ID" value="ACV22579.1"/>
    <property type="molecule type" value="Genomic_DNA"/>
</dbReference>
<dbReference type="STRING" id="471855.Shel_15600"/>
<evidence type="ECO:0000313" key="2">
    <source>
        <dbReference type="EMBL" id="ACV22579.1"/>
    </source>
</evidence>
<protein>
    <submittedName>
        <fullName evidence="2">Uncharacterized protein</fullName>
    </submittedName>
</protein>
<feature type="region of interest" description="Disordered" evidence="1">
    <location>
        <begin position="103"/>
        <end position="136"/>
    </location>
</feature>
<organism evidence="2 3">
    <name type="scientific">Slackia heliotrinireducens (strain ATCC 29202 / DSM 20476 / NCTC 11029 / RHS 1)</name>
    <name type="common">Peptococcus heliotrinreducens</name>
    <dbReference type="NCBI Taxonomy" id="471855"/>
    <lineage>
        <taxon>Bacteria</taxon>
        <taxon>Bacillati</taxon>
        <taxon>Actinomycetota</taxon>
        <taxon>Coriobacteriia</taxon>
        <taxon>Eggerthellales</taxon>
        <taxon>Eggerthellaceae</taxon>
        <taxon>Slackia</taxon>
    </lineage>
</organism>
<proteinExistence type="predicted"/>
<evidence type="ECO:0000256" key="1">
    <source>
        <dbReference type="SAM" id="MobiDB-lite"/>
    </source>
</evidence>
<name>C7N6P4_SLAHD</name>
<dbReference type="Pfam" id="PF25310">
    <property type="entry name" value="VG15"/>
    <property type="match status" value="1"/>
</dbReference>
<gene>
    <name evidence="2" type="ordered locus">Shel_15600</name>
</gene>
<dbReference type="RefSeq" id="WP_012798681.1">
    <property type="nucleotide sequence ID" value="NC_013165.1"/>
</dbReference>
<dbReference type="HOGENOM" id="CLU_1874064_0_0_11"/>
<accession>C7N6P4</accession>
<feature type="compositionally biased region" description="Basic and acidic residues" evidence="1">
    <location>
        <begin position="126"/>
        <end position="136"/>
    </location>
</feature>
<reference evidence="2 3" key="1">
    <citation type="journal article" date="2009" name="Stand. Genomic Sci.">
        <title>Complete genome sequence of Slackia heliotrinireducens type strain (RHS 1).</title>
        <authorList>
            <person name="Pukall R."/>
            <person name="Lapidus A."/>
            <person name="Nolan M."/>
            <person name="Copeland A."/>
            <person name="Glavina Del Rio T."/>
            <person name="Lucas S."/>
            <person name="Chen F."/>
            <person name="Tice H."/>
            <person name="Cheng J.F."/>
            <person name="Chertkov O."/>
            <person name="Bruce D."/>
            <person name="Goodwin L."/>
            <person name="Kuske C."/>
            <person name="Brettin T."/>
            <person name="Detter J.C."/>
            <person name="Han C."/>
            <person name="Pitluck S."/>
            <person name="Pati A."/>
            <person name="Mavrommatis K."/>
            <person name="Ivanova N."/>
            <person name="Ovchinnikova G."/>
            <person name="Chen A."/>
            <person name="Palaniappan K."/>
            <person name="Schneider S."/>
            <person name="Rohde M."/>
            <person name="Chain P."/>
            <person name="D'haeseleer P."/>
            <person name="Goker M."/>
            <person name="Bristow J."/>
            <person name="Eisen J.A."/>
            <person name="Markowitz V."/>
            <person name="Kyrpides N.C."/>
            <person name="Klenk H.P."/>
            <person name="Hugenholtz P."/>
        </authorList>
    </citation>
    <scope>NUCLEOTIDE SEQUENCE [LARGE SCALE GENOMIC DNA]</scope>
    <source>
        <strain evidence="3">ATCC 29202 / DSM 20476 / NCTC 11029 / RHS 1</strain>
    </source>
</reference>
<keyword evidence="3" id="KW-1185">Reference proteome</keyword>